<name>A0A0X8GZU7_9FIRM</name>
<feature type="transmembrane region" description="Helical" evidence="1">
    <location>
        <begin position="428"/>
        <end position="450"/>
    </location>
</feature>
<dbReference type="KEGG" id="erl:AOC36_04640"/>
<protein>
    <submittedName>
        <fullName evidence="2">Uncharacterized protein</fullName>
    </submittedName>
</protein>
<dbReference type="STRING" id="1514105.AOC36_04640"/>
<reference evidence="2 3" key="1">
    <citation type="submission" date="2015-10" db="EMBL/GenBank/DDBJ databases">
        <title>Erysipelothrix larvae sp. LV19 isolated from the larval gut of the rhinoceros beetle, Trypoxylus dichotomus.</title>
        <authorList>
            <person name="Lim S."/>
            <person name="Kim B.-C."/>
        </authorList>
    </citation>
    <scope>NUCLEOTIDE SEQUENCE [LARGE SCALE GENOMIC DNA]</scope>
    <source>
        <strain evidence="2 3">LV19</strain>
    </source>
</reference>
<accession>A0A0X8GZU7</accession>
<feature type="transmembrane region" description="Helical" evidence="1">
    <location>
        <begin position="146"/>
        <end position="175"/>
    </location>
</feature>
<feature type="transmembrane region" description="Helical" evidence="1">
    <location>
        <begin position="117"/>
        <end position="140"/>
    </location>
</feature>
<evidence type="ECO:0000313" key="3">
    <source>
        <dbReference type="Proteomes" id="UP000063781"/>
    </source>
</evidence>
<keyword evidence="1" id="KW-1133">Transmembrane helix</keyword>
<feature type="transmembrane region" description="Helical" evidence="1">
    <location>
        <begin position="187"/>
        <end position="209"/>
    </location>
</feature>
<organism evidence="2 3">
    <name type="scientific">Erysipelothrix larvae</name>
    <dbReference type="NCBI Taxonomy" id="1514105"/>
    <lineage>
        <taxon>Bacteria</taxon>
        <taxon>Bacillati</taxon>
        <taxon>Bacillota</taxon>
        <taxon>Erysipelotrichia</taxon>
        <taxon>Erysipelotrichales</taxon>
        <taxon>Erysipelotrichaceae</taxon>
        <taxon>Erysipelothrix</taxon>
    </lineage>
</organism>
<dbReference type="OrthoDB" id="138672at2"/>
<sequence length="560" mass="62483">MQRIWALSKVMLKSSLDEQFNAFKGKKNSGIKSILLFGFLGIYIGGVILFLGTLFLSSLISVGQPSLFIFLLNLFMPMVILFFTIFSVPIILYYSSDNASYFVLPLKPSEIIAGKSIAIYVQTFITVLAVLLPLYILYFIKVDVSFLSMVLALLSIFIVPILPILVSVILIVLIFTFTPFFRNKETFTYVSQIIAVVLSLGLSQISVFMDANSLSIESIIDAIQNQNDTIFTMLSSAFPTTRFISDAIVNQSMSSFVLALLISVIAAFVVFKITEPLYFKTVLLFTESKRSNRRISLNQLTKESNQKNIIVSFMQYDFRNILRTPAFVSNYYIPYLLIPVMMGFGAYSAIRELGSLPINEIQTVVQPIISNFSSLELIVFMYMLSLIVGLFFVNLGNPTSTLISREGINVTEFLTFPIQLSSIIKAKILNGLVPAIPLPIIILCLAVIILGLPLYLIPFIFLGVIVGGAYVTSIGSWVDMASPRLKWVNEHDAVKGNLRQVFVILPFMFIPFVIGIILVNTQSLIIWGLISIFTLLGIVVLIKHVLTFADNRLASILQNK</sequence>
<feature type="transmembrane region" description="Helical" evidence="1">
    <location>
        <begin position="253"/>
        <end position="271"/>
    </location>
</feature>
<feature type="transmembrane region" description="Helical" evidence="1">
    <location>
        <begin position="498"/>
        <end position="518"/>
    </location>
</feature>
<feature type="transmembrane region" description="Helical" evidence="1">
    <location>
        <begin position="332"/>
        <end position="350"/>
    </location>
</feature>
<feature type="transmembrane region" description="Helical" evidence="1">
    <location>
        <begin position="524"/>
        <end position="542"/>
    </location>
</feature>
<dbReference type="AlphaFoldDB" id="A0A0X8GZU7"/>
<feature type="transmembrane region" description="Helical" evidence="1">
    <location>
        <begin position="456"/>
        <end position="478"/>
    </location>
</feature>
<gene>
    <name evidence="2" type="ORF">AOC36_04640</name>
</gene>
<feature type="transmembrane region" description="Helical" evidence="1">
    <location>
        <begin position="34"/>
        <end position="56"/>
    </location>
</feature>
<keyword evidence="1" id="KW-0812">Transmembrane</keyword>
<dbReference type="EMBL" id="CP013213">
    <property type="protein sequence ID" value="AMC93284.1"/>
    <property type="molecule type" value="Genomic_DNA"/>
</dbReference>
<feature type="transmembrane region" description="Helical" evidence="1">
    <location>
        <begin position="68"/>
        <end position="96"/>
    </location>
</feature>
<feature type="transmembrane region" description="Helical" evidence="1">
    <location>
        <begin position="377"/>
        <end position="395"/>
    </location>
</feature>
<proteinExistence type="predicted"/>
<evidence type="ECO:0000256" key="1">
    <source>
        <dbReference type="SAM" id="Phobius"/>
    </source>
</evidence>
<evidence type="ECO:0000313" key="2">
    <source>
        <dbReference type="EMBL" id="AMC93284.1"/>
    </source>
</evidence>
<dbReference type="RefSeq" id="WP_067631900.1">
    <property type="nucleotide sequence ID" value="NZ_CP013213.1"/>
</dbReference>
<keyword evidence="1" id="KW-0472">Membrane</keyword>
<dbReference type="Proteomes" id="UP000063781">
    <property type="component" value="Chromosome"/>
</dbReference>
<keyword evidence="3" id="KW-1185">Reference proteome</keyword>